<evidence type="ECO:0000313" key="1">
    <source>
        <dbReference type="EMBL" id="GAA3971031.1"/>
    </source>
</evidence>
<comment type="caution">
    <text evidence="1">The sequence shown here is derived from an EMBL/GenBank/DDBJ whole genome shotgun (WGS) entry which is preliminary data.</text>
</comment>
<dbReference type="RefSeq" id="WP_316756550.1">
    <property type="nucleotide sequence ID" value="NZ_BAABAK010000011.1"/>
</dbReference>
<evidence type="ECO:0008006" key="3">
    <source>
        <dbReference type="Google" id="ProtNLM"/>
    </source>
</evidence>
<dbReference type="Proteomes" id="UP001501081">
    <property type="component" value="Unassembled WGS sequence"/>
</dbReference>
<accession>A0ABP7PTD3</accession>
<keyword evidence="2" id="KW-1185">Reference proteome</keyword>
<gene>
    <name evidence="1" type="ORF">GCM10022246_24420</name>
</gene>
<dbReference type="EMBL" id="BAABAK010000011">
    <property type="protein sequence ID" value="GAA3971031.1"/>
    <property type="molecule type" value="Genomic_DNA"/>
</dbReference>
<proteinExistence type="predicted"/>
<evidence type="ECO:0000313" key="2">
    <source>
        <dbReference type="Proteomes" id="UP001501081"/>
    </source>
</evidence>
<organism evidence="1 2">
    <name type="scientific">Pedobacter ginsengiterrae</name>
    <dbReference type="NCBI Taxonomy" id="871696"/>
    <lineage>
        <taxon>Bacteria</taxon>
        <taxon>Pseudomonadati</taxon>
        <taxon>Bacteroidota</taxon>
        <taxon>Sphingobacteriia</taxon>
        <taxon>Sphingobacteriales</taxon>
        <taxon>Sphingobacteriaceae</taxon>
        <taxon>Pedobacter</taxon>
    </lineage>
</organism>
<reference evidence="2" key="1">
    <citation type="journal article" date="2019" name="Int. J. Syst. Evol. Microbiol.">
        <title>The Global Catalogue of Microorganisms (GCM) 10K type strain sequencing project: providing services to taxonomists for standard genome sequencing and annotation.</title>
        <authorList>
            <consortium name="The Broad Institute Genomics Platform"/>
            <consortium name="The Broad Institute Genome Sequencing Center for Infectious Disease"/>
            <person name="Wu L."/>
            <person name="Ma J."/>
        </authorList>
    </citation>
    <scope>NUCLEOTIDE SEQUENCE [LARGE SCALE GENOMIC DNA]</scope>
    <source>
        <strain evidence="2">JCM 17338</strain>
    </source>
</reference>
<sequence>MKNLSIKEMREINGGGESYSSGISASSSTDSLLNLTIERNSGDKHSITKISIGNGINLNLSAFGIGVNK</sequence>
<protein>
    <recommendedName>
        <fullName evidence="3">Bacteriocin</fullName>
    </recommendedName>
</protein>
<name>A0ABP7PTD3_9SPHI</name>